<reference evidence="3 4" key="1">
    <citation type="journal article" date="2018" name="Nat. Ecol. Evol.">
        <title>Shark genomes provide insights into elasmobranch evolution and the origin of vertebrates.</title>
        <authorList>
            <person name="Hara Y"/>
            <person name="Yamaguchi K"/>
            <person name="Onimaru K"/>
            <person name="Kadota M"/>
            <person name="Koyanagi M"/>
            <person name="Keeley SD"/>
            <person name="Tatsumi K"/>
            <person name="Tanaka K"/>
            <person name="Motone F"/>
            <person name="Kageyama Y"/>
            <person name="Nozu R"/>
            <person name="Adachi N"/>
            <person name="Nishimura O"/>
            <person name="Nakagawa R"/>
            <person name="Tanegashima C"/>
            <person name="Kiyatake I"/>
            <person name="Matsumoto R"/>
            <person name="Murakumo K"/>
            <person name="Nishida K"/>
            <person name="Terakita A"/>
            <person name="Kuratani S"/>
            <person name="Sato K"/>
            <person name="Hyodo S Kuraku.S."/>
        </authorList>
    </citation>
    <scope>NUCLEOTIDE SEQUENCE [LARGE SCALE GENOMIC DNA]</scope>
</reference>
<protein>
    <submittedName>
        <fullName evidence="3">Uncharacterized protein</fullName>
    </submittedName>
</protein>
<organism evidence="3 4">
    <name type="scientific">Scyliorhinus torazame</name>
    <name type="common">Cloudy catshark</name>
    <name type="synonym">Catulus torazame</name>
    <dbReference type="NCBI Taxonomy" id="75743"/>
    <lineage>
        <taxon>Eukaryota</taxon>
        <taxon>Metazoa</taxon>
        <taxon>Chordata</taxon>
        <taxon>Craniata</taxon>
        <taxon>Vertebrata</taxon>
        <taxon>Chondrichthyes</taxon>
        <taxon>Elasmobranchii</taxon>
        <taxon>Galeomorphii</taxon>
        <taxon>Galeoidea</taxon>
        <taxon>Carcharhiniformes</taxon>
        <taxon>Scyliorhinidae</taxon>
        <taxon>Scyliorhinus</taxon>
    </lineage>
</organism>
<evidence type="ECO:0000313" key="3">
    <source>
        <dbReference type="EMBL" id="GCB80949.1"/>
    </source>
</evidence>
<comment type="caution">
    <text evidence="3">The sequence shown here is derived from an EMBL/GenBank/DDBJ whole genome shotgun (WGS) entry which is preliminary data.</text>
</comment>
<keyword evidence="4" id="KW-1185">Reference proteome</keyword>
<proteinExistence type="predicted"/>
<accession>A0A401Q6E2</accession>
<dbReference type="AlphaFoldDB" id="A0A401Q6E2"/>
<keyword evidence="1" id="KW-0175">Coiled coil</keyword>
<dbReference type="EMBL" id="BFAA01018627">
    <property type="protein sequence ID" value="GCB80949.1"/>
    <property type="molecule type" value="Genomic_DNA"/>
</dbReference>
<evidence type="ECO:0000256" key="1">
    <source>
        <dbReference type="SAM" id="Coils"/>
    </source>
</evidence>
<sequence>MKMKTECKDMIVMRAVLSTMQRQVKEKNEEIARLRRASIVQLWERERQKVLCEVLEREQALKEETEDKTAQWMELKEKLIKKLKAQEEEIQKLRLKEKIYAKSLSRLDNQGLKEELKSLRQQLLLTEKDLRDSHSEILMQQQRTAAFLKGLNTHLQKAAVKQSSGYYLPSEDFQYICSQLDVICRAVRDGTLRTLPSGSPEALLTLPQVTFRPSLESKAPSTLSPSNTPRAGTARG</sequence>
<name>A0A401Q6E2_SCYTO</name>
<feature type="region of interest" description="Disordered" evidence="2">
    <location>
        <begin position="215"/>
        <end position="236"/>
    </location>
</feature>
<feature type="compositionally biased region" description="Polar residues" evidence="2">
    <location>
        <begin position="219"/>
        <end position="230"/>
    </location>
</feature>
<evidence type="ECO:0000313" key="4">
    <source>
        <dbReference type="Proteomes" id="UP000288216"/>
    </source>
</evidence>
<dbReference type="Proteomes" id="UP000288216">
    <property type="component" value="Unassembled WGS sequence"/>
</dbReference>
<dbReference type="OrthoDB" id="5983955at2759"/>
<evidence type="ECO:0000256" key="2">
    <source>
        <dbReference type="SAM" id="MobiDB-lite"/>
    </source>
</evidence>
<feature type="coiled-coil region" evidence="1">
    <location>
        <begin position="69"/>
        <end position="129"/>
    </location>
</feature>
<gene>
    <name evidence="3" type="ORF">scyTo_0021302</name>
</gene>